<name>A0ABX5PTM1_9FLAO</name>
<keyword evidence="1" id="KW-0732">Signal</keyword>
<gene>
    <name evidence="2" type="ORF">LX97_03468</name>
</gene>
<dbReference type="Proteomes" id="UP000248584">
    <property type="component" value="Unassembled WGS sequence"/>
</dbReference>
<protein>
    <recommendedName>
        <fullName evidence="4">Secreted protein</fullName>
    </recommendedName>
</protein>
<dbReference type="EMBL" id="QKZR01000013">
    <property type="protein sequence ID" value="PZX36257.1"/>
    <property type="molecule type" value="Genomic_DNA"/>
</dbReference>
<evidence type="ECO:0000256" key="1">
    <source>
        <dbReference type="SAM" id="SignalP"/>
    </source>
</evidence>
<feature type="signal peptide" evidence="1">
    <location>
        <begin position="1"/>
        <end position="19"/>
    </location>
</feature>
<proteinExistence type="predicted"/>
<dbReference type="SUPFAM" id="SSF56925">
    <property type="entry name" value="OMPA-like"/>
    <property type="match status" value="1"/>
</dbReference>
<dbReference type="InterPro" id="IPR011250">
    <property type="entry name" value="OMP/PagP_B-barrel"/>
</dbReference>
<evidence type="ECO:0000313" key="2">
    <source>
        <dbReference type="EMBL" id="PZX36257.1"/>
    </source>
</evidence>
<keyword evidence="3" id="KW-1185">Reference proteome</keyword>
<accession>A0ABX5PTM1</accession>
<feature type="chain" id="PRO_5045107977" description="Secreted protein" evidence="1">
    <location>
        <begin position="20"/>
        <end position="257"/>
    </location>
</feature>
<comment type="caution">
    <text evidence="2">The sequence shown here is derived from an EMBL/GenBank/DDBJ whole genome shotgun (WGS) entry which is preliminary data.</text>
</comment>
<evidence type="ECO:0008006" key="4">
    <source>
        <dbReference type="Google" id="ProtNLM"/>
    </source>
</evidence>
<organism evidence="2 3">
    <name type="scientific">Nonlabens dokdonensis</name>
    <dbReference type="NCBI Taxonomy" id="328515"/>
    <lineage>
        <taxon>Bacteria</taxon>
        <taxon>Pseudomonadati</taxon>
        <taxon>Bacteroidota</taxon>
        <taxon>Flavobacteriia</taxon>
        <taxon>Flavobacteriales</taxon>
        <taxon>Flavobacteriaceae</taxon>
        <taxon>Nonlabens</taxon>
    </lineage>
</organism>
<sequence>MKYNYITFILCFYCLTNFAQDKATNSQNEVDASNPTNLYTQVNTQFEYTSLKDGTNLYGFRGNIQYTFNPNNLILAEIPILHNDATSAFGLGDVRLRYFAVVKREMTAEKFNVIAPFLDITLPTGKFEDGLGTSSFVLSAGSVYGFALSKKILMFPGLSVVHVTEPSTDLIPDEFKFSSTGFLVQANVSISFNERWFLFVNPILTYLNTDGEWNDNWSGEFNLNHMIIPNKLKANIGYFPNFTNEATTIRLGATFFL</sequence>
<evidence type="ECO:0000313" key="3">
    <source>
        <dbReference type="Proteomes" id="UP000248584"/>
    </source>
</evidence>
<reference evidence="2 3" key="1">
    <citation type="submission" date="2018-06" db="EMBL/GenBank/DDBJ databases">
        <title>Genomic Encyclopedia of Archaeal and Bacterial Type Strains, Phase II (KMG-II): from individual species to whole genera.</title>
        <authorList>
            <person name="Goeker M."/>
        </authorList>
    </citation>
    <scope>NUCLEOTIDE SEQUENCE [LARGE SCALE GENOMIC DNA]</scope>
    <source>
        <strain evidence="2 3">DSM 17205</strain>
    </source>
</reference>
<dbReference type="RefSeq" id="WP_015363457.1">
    <property type="nucleotide sequence ID" value="NZ_QKZR01000013.1"/>
</dbReference>